<dbReference type="RefSeq" id="WP_132032544.1">
    <property type="nucleotide sequence ID" value="NZ_SMAI01000009.1"/>
</dbReference>
<evidence type="ECO:0000313" key="2">
    <source>
        <dbReference type="Proteomes" id="UP000294664"/>
    </source>
</evidence>
<organism evidence="1 2">
    <name type="scientific">Aquabacter spiritensis</name>
    <dbReference type="NCBI Taxonomy" id="933073"/>
    <lineage>
        <taxon>Bacteria</taxon>
        <taxon>Pseudomonadati</taxon>
        <taxon>Pseudomonadota</taxon>
        <taxon>Alphaproteobacteria</taxon>
        <taxon>Hyphomicrobiales</taxon>
        <taxon>Xanthobacteraceae</taxon>
        <taxon>Aquabacter</taxon>
    </lineage>
</organism>
<dbReference type="InterPro" id="IPR029044">
    <property type="entry name" value="Nucleotide-diphossugar_trans"/>
</dbReference>
<dbReference type="OrthoDB" id="181606at2"/>
<dbReference type="SUPFAM" id="SSF53448">
    <property type="entry name" value="Nucleotide-diphospho-sugar transferases"/>
    <property type="match status" value="1"/>
</dbReference>
<evidence type="ECO:0000313" key="1">
    <source>
        <dbReference type="EMBL" id="TCT03513.1"/>
    </source>
</evidence>
<name>A0A4R3LSI5_9HYPH</name>
<gene>
    <name evidence="1" type="ORF">EDC64_10963</name>
</gene>
<evidence type="ECO:0008006" key="3">
    <source>
        <dbReference type="Google" id="ProtNLM"/>
    </source>
</evidence>
<sequence>MSDLGFITIARRDTSYSEMAVDLALSLRDFCSHPIALVADDHNAAFVQGLYPRVFDAIIPLPERYQAGTGVAAKYAMAELTPFSRTIFIDADTLVLSAMPDLLQEAARADVLMMGVYCDARSTLVHHGFSVRKLIATCGLDRYFKNHSGAFAFETKSGRDFFNECLKTYEDELCDLRRRSRIRRVEDEIPLGIVGGRRGVTIMREPFPIYWSRELAALRADNRWKPLCHFHNAPAPSALEWLMREVSQRRRAHGLPAQSTAAWLRKARSSQRKKALGSGIVSLYRAGLSLTNFAHRAPDEATAAPPPL</sequence>
<dbReference type="AlphaFoldDB" id="A0A4R3LSI5"/>
<proteinExistence type="predicted"/>
<accession>A0A4R3LSI5</accession>
<keyword evidence="2" id="KW-1185">Reference proteome</keyword>
<dbReference type="EMBL" id="SMAI01000009">
    <property type="protein sequence ID" value="TCT03513.1"/>
    <property type="molecule type" value="Genomic_DNA"/>
</dbReference>
<comment type="caution">
    <text evidence="1">The sequence shown here is derived from an EMBL/GenBank/DDBJ whole genome shotgun (WGS) entry which is preliminary data.</text>
</comment>
<dbReference type="Proteomes" id="UP000294664">
    <property type="component" value="Unassembled WGS sequence"/>
</dbReference>
<reference evidence="1 2" key="1">
    <citation type="submission" date="2019-03" db="EMBL/GenBank/DDBJ databases">
        <title>Genomic Encyclopedia of Type Strains, Phase IV (KMG-IV): sequencing the most valuable type-strain genomes for metagenomic binning, comparative biology and taxonomic classification.</title>
        <authorList>
            <person name="Goeker M."/>
        </authorList>
    </citation>
    <scope>NUCLEOTIDE SEQUENCE [LARGE SCALE GENOMIC DNA]</scope>
    <source>
        <strain evidence="1 2">DSM 9035</strain>
    </source>
</reference>
<protein>
    <recommendedName>
        <fullName evidence="3">Glycosyl transferase family 8</fullName>
    </recommendedName>
</protein>